<name>A0A382N6L8_9ZZZZ</name>
<protein>
    <submittedName>
        <fullName evidence="2">Uncharacterized protein</fullName>
    </submittedName>
</protein>
<dbReference type="AlphaFoldDB" id="A0A382N6L8"/>
<organism evidence="2">
    <name type="scientific">marine metagenome</name>
    <dbReference type="NCBI Taxonomy" id="408172"/>
    <lineage>
        <taxon>unclassified sequences</taxon>
        <taxon>metagenomes</taxon>
        <taxon>ecological metagenomes</taxon>
    </lineage>
</organism>
<proteinExistence type="predicted"/>
<accession>A0A382N6L8</accession>
<reference evidence="2" key="1">
    <citation type="submission" date="2018-05" db="EMBL/GenBank/DDBJ databases">
        <authorList>
            <person name="Lanie J.A."/>
            <person name="Ng W.-L."/>
            <person name="Kazmierczak K.M."/>
            <person name="Andrzejewski T.M."/>
            <person name="Davidsen T.M."/>
            <person name="Wayne K.J."/>
            <person name="Tettelin H."/>
            <person name="Glass J.I."/>
            <person name="Rusch D."/>
            <person name="Podicherti R."/>
            <person name="Tsui H.-C.T."/>
            <person name="Winkler M.E."/>
        </authorList>
    </citation>
    <scope>NUCLEOTIDE SEQUENCE</scope>
</reference>
<sequence>MATRKEIADHLDMSTKTLARLIAEGIIDARQKVGIDMDQARVAYIRRLRRGATGRPVAGDYSEERTRLTKAQADKAEAEVESIRGVTVEARTIVRYWGELISNARARLLALPSAITPRLQAAEDSHEMVELLTEEVEHALDELAATGLPPDGVGLEPSEQTMESTTTTQAVRVGG</sequence>
<feature type="region of interest" description="Disordered" evidence="1">
    <location>
        <begin position="148"/>
        <end position="175"/>
    </location>
</feature>
<evidence type="ECO:0000313" key="2">
    <source>
        <dbReference type="EMBL" id="SVC56834.1"/>
    </source>
</evidence>
<dbReference type="EMBL" id="UINC01098369">
    <property type="protein sequence ID" value="SVC56834.1"/>
    <property type="molecule type" value="Genomic_DNA"/>
</dbReference>
<gene>
    <name evidence="2" type="ORF">METZ01_LOCUS309688</name>
</gene>
<feature type="compositionally biased region" description="Low complexity" evidence="1">
    <location>
        <begin position="158"/>
        <end position="169"/>
    </location>
</feature>
<evidence type="ECO:0000256" key="1">
    <source>
        <dbReference type="SAM" id="MobiDB-lite"/>
    </source>
</evidence>